<dbReference type="InterPro" id="IPR013563">
    <property type="entry name" value="Oligopep_ABC_C"/>
</dbReference>
<protein>
    <submittedName>
        <fullName evidence="10">Peptide/nickel transport system ATP-binding protein</fullName>
    </submittedName>
</protein>
<keyword evidence="4" id="KW-1003">Cell membrane</keyword>
<comment type="caution">
    <text evidence="10">The sequence shown here is derived from an EMBL/GenBank/DDBJ whole genome shotgun (WGS) entry which is preliminary data.</text>
</comment>
<dbReference type="Gene3D" id="3.40.50.300">
    <property type="entry name" value="P-loop containing nucleotide triphosphate hydrolases"/>
    <property type="match status" value="2"/>
</dbReference>
<dbReference type="GO" id="GO:0015833">
    <property type="term" value="P:peptide transport"/>
    <property type="evidence" value="ECO:0007669"/>
    <property type="project" value="InterPro"/>
</dbReference>
<dbReference type="InterPro" id="IPR050388">
    <property type="entry name" value="ABC_Ni/Peptide_Import"/>
</dbReference>
<evidence type="ECO:0000313" key="10">
    <source>
        <dbReference type="EMBL" id="MBB4735582.1"/>
    </source>
</evidence>
<keyword evidence="7" id="KW-0472">Membrane</keyword>
<dbReference type="InterPro" id="IPR003593">
    <property type="entry name" value="AAA+_ATPase"/>
</dbReference>
<dbReference type="SUPFAM" id="SSF52540">
    <property type="entry name" value="P-loop containing nucleoside triphosphate hydrolases"/>
    <property type="match status" value="2"/>
</dbReference>
<dbReference type="CDD" id="cd03257">
    <property type="entry name" value="ABC_NikE_OppD_transporters"/>
    <property type="match status" value="2"/>
</dbReference>
<dbReference type="InterPro" id="IPR003439">
    <property type="entry name" value="ABC_transporter-like_ATP-bd"/>
</dbReference>
<evidence type="ECO:0000256" key="6">
    <source>
        <dbReference type="ARBA" id="ARBA00022840"/>
    </source>
</evidence>
<dbReference type="PROSITE" id="PS00211">
    <property type="entry name" value="ABC_TRANSPORTER_1"/>
    <property type="match status" value="2"/>
</dbReference>
<keyword evidence="6 10" id="KW-0067">ATP-binding</keyword>
<dbReference type="GO" id="GO:0005524">
    <property type="term" value="F:ATP binding"/>
    <property type="evidence" value="ECO:0007669"/>
    <property type="project" value="UniProtKB-KW"/>
</dbReference>
<dbReference type="FunFam" id="3.40.50.300:FF:000016">
    <property type="entry name" value="Oligopeptide ABC transporter ATP-binding component"/>
    <property type="match status" value="2"/>
</dbReference>
<dbReference type="NCBIfam" id="NF007739">
    <property type="entry name" value="PRK10419.1"/>
    <property type="match status" value="2"/>
</dbReference>
<evidence type="ECO:0000256" key="4">
    <source>
        <dbReference type="ARBA" id="ARBA00022475"/>
    </source>
</evidence>
<feature type="domain" description="ABC transporter" evidence="9">
    <location>
        <begin position="80"/>
        <end position="329"/>
    </location>
</feature>
<dbReference type="NCBIfam" id="NF008453">
    <property type="entry name" value="PRK11308.1"/>
    <property type="match status" value="2"/>
</dbReference>
<comment type="similarity">
    <text evidence="2">Belongs to the ABC transporter superfamily.</text>
</comment>
<organism evidence="10 11">
    <name type="scientific">Micrococcus cohnii</name>
    <dbReference type="NCBI Taxonomy" id="993416"/>
    <lineage>
        <taxon>Bacteria</taxon>
        <taxon>Bacillati</taxon>
        <taxon>Actinomycetota</taxon>
        <taxon>Actinomycetes</taxon>
        <taxon>Micrococcales</taxon>
        <taxon>Micrococcaceae</taxon>
        <taxon>Micrococcus</taxon>
    </lineage>
</organism>
<evidence type="ECO:0000256" key="2">
    <source>
        <dbReference type="ARBA" id="ARBA00005417"/>
    </source>
</evidence>
<dbReference type="Proteomes" id="UP000540191">
    <property type="component" value="Unassembled WGS sequence"/>
</dbReference>
<dbReference type="AlphaFoldDB" id="A0A7W7GNY0"/>
<gene>
    <name evidence="10" type="ORF">HDA30_001090</name>
</gene>
<dbReference type="InterPro" id="IPR027417">
    <property type="entry name" value="P-loop_NTPase"/>
</dbReference>
<reference evidence="10 11" key="1">
    <citation type="submission" date="2020-08" db="EMBL/GenBank/DDBJ databases">
        <title>Sequencing the genomes of 1000 actinobacteria strains.</title>
        <authorList>
            <person name="Klenk H.-P."/>
        </authorList>
    </citation>
    <scope>NUCLEOTIDE SEQUENCE [LARGE SCALE GENOMIC DNA]</scope>
    <source>
        <strain evidence="10 11">DSM 23974</strain>
    </source>
</reference>
<evidence type="ECO:0000259" key="9">
    <source>
        <dbReference type="PROSITE" id="PS50893"/>
    </source>
</evidence>
<evidence type="ECO:0000256" key="5">
    <source>
        <dbReference type="ARBA" id="ARBA00022741"/>
    </source>
</evidence>
<dbReference type="PANTHER" id="PTHR43297:SF2">
    <property type="entry name" value="DIPEPTIDE TRANSPORT ATP-BINDING PROTEIN DPPD"/>
    <property type="match status" value="1"/>
</dbReference>
<evidence type="ECO:0000313" key="11">
    <source>
        <dbReference type="Proteomes" id="UP000540191"/>
    </source>
</evidence>
<feature type="domain" description="ABC transporter" evidence="9">
    <location>
        <begin position="360"/>
        <end position="601"/>
    </location>
</feature>
<evidence type="ECO:0000256" key="1">
    <source>
        <dbReference type="ARBA" id="ARBA00004202"/>
    </source>
</evidence>
<feature type="region of interest" description="Disordered" evidence="8">
    <location>
        <begin position="1"/>
        <end position="64"/>
    </location>
</feature>
<keyword evidence="3" id="KW-0813">Transport</keyword>
<dbReference type="PANTHER" id="PTHR43297">
    <property type="entry name" value="OLIGOPEPTIDE TRANSPORT ATP-BINDING PROTEIN APPD"/>
    <property type="match status" value="1"/>
</dbReference>
<comment type="subcellular location">
    <subcellularLocation>
        <location evidence="1">Cell membrane</location>
        <topology evidence="1">Peripheral membrane protein</topology>
    </subcellularLocation>
</comment>
<dbReference type="PROSITE" id="PS50893">
    <property type="entry name" value="ABC_TRANSPORTER_2"/>
    <property type="match status" value="2"/>
</dbReference>
<proteinExistence type="inferred from homology"/>
<dbReference type="EMBL" id="JACHNA010000001">
    <property type="protein sequence ID" value="MBB4735582.1"/>
    <property type="molecule type" value="Genomic_DNA"/>
</dbReference>
<feature type="compositionally biased region" description="Low complexity" evidence="8">
    <location>
        <begin position="22"/>
        <end position="33"/>
    </location>
</feature>
<sequence>MFGNKKKATASTADTAAHEDAPAAATASDSDGTGQVAEPSTGPRPALGQADYREGGLTPGPATSAIGVVERHDDDGTPVLSYEDVNVRFATEFGEVHAVKGVSFDVAPGEIVALVGESGSGKSVTSSTAMGLLPKNAEVSGSVRLAGEEVLEMSDAALRAKRGKDVAMIFQEPMTALNPVLTVGDQLTEALELHGLAFGTDADERAAELLTMVGIPDAKARLKQYPHQFSGGQRQRIVIAMAISCSPKVIIADEPTTALDVTVQAEILELLRSLKHKLNTGILLITHNMGVVADMADRVCVMLHGELVETGHVHQVMQRPQHPYTQRLLSSVPRLGEGFEVAEPTPVTATQTRATYAIEARDLNLEYDHRGKKKRVVHDVSFTVAPGEILGLVGESGSGKSTIAKSVLGLLNIAAGSLTIHGEDLSAMPAKRQRELRRRIGVVFQDPAASLDPRFPIGDIITEPMVVHGVGDRKARLERAYELLDAVKLPREVVNRFPHELSGGQRQRISIARALTLDPEVLIADEPTSALDVSVQAAVLDMFAELQQRYEFACLFVSHDLAVVDMLAHKVLVLKDGRQVEQGTTNEVLHAPQAEYTRRLLAAAPVPDPDQQARRRQQRRELLATLGEYAY</sequence>
<keyword evidence="11" id="KW-1185">Reference proteome</keyword>
<dbReference type="InterPro" id="IPR017871">
    <property type="entry name" value="ABC_transporter-like_CS"/>
</dbReference>
<evidence type="ECO:0000256" key="8">
    <source>
        <dbReference type="SAM" id="MobiDB-lite"/>
    </source>
</evidence>
<evidence type="ECO:0000256" key="7">
    <source>
        <dbReference type="ARBA" id="ARBA00023136"/>
    </source>
</evidence>
<dbReference type="GO" id="GO:0005886">
    <property type="term" value="C:plasma membrane"/>
    <property type="evidence" value="ECO:0007669"/>
    <property type="project" value="UniProtKB-SubCell"/>
</dbReference>
<dbReference type="RefSeq" id="WP_221419049.1">
    <property type="nucleotide sequence ID" value="NZ_JACHNA010000001.1"/>
</dbReference>
<name>A0A7W7GNY0_9MICC</name>
<dbReference type="Pfam" id="PF00005">
    <property type="entry name" value="ABC_tran"/>
    <property type="match status" value="2"/>
</dbReference>
<accession>A0A7W7GNY0</accession>
<dbReference type="SMART" id="SM00382">
    <property type="entry name" value="AAA"/>
    <property type="match status" value="2"/>
</dbReference>
<dbReference type="Pfam" id="PF08352">
    <property type="entry name" value="oligo_HPY"/>
    <property type="match status" value="2"/>
</dbReference>
<dbReference type="GO" id="GO:0016887">
    <property type="term" value="F:ATP hydrolysis activity"/>
    <property type="evidence" value="ECO:0007669"/>
    <property type="project" value="InterPro"/>
</dbReference>
<evidence type="ECO:0000256" key="3">
    <source>
        <dbReference type="ARBA" id="ARBA00022448"/>
    </source>
</evidence>
<keyword evidence="5" id="KW-0547">Nucleotide-binding</keyword>